<dbReference type="EMBL" id="RCMG01000147">
    <property type="protein sequence ID" value="KAG2861661.1"/>
    <property type="molecule type" value="Genomic_DNA"/>
</dbReference>
<dbReference type="AlphaFoldDB" id="A0A8T1D387"/>
<evidence type="ECO:0000313" key="6">
    <source>
        <dbReference type="Proteomes" id="UP000774804"/>
    </source>
</evidence>
<dbReference type="Proteomes" id="UP000736787">
    <property type="component" value="Unassembled WGS sequence"/>
</dbReference>
<evidence type="ECO:0000256" key="1">
    <source>
        <dbReference type="SAM" id="MobiDB-lite"/>
    </source>
</evidence>
<reference evidence="3" key="1">
    <citation type="submission" date="2018-10" db="EMBL/GenBank/DDBJ databases">
        <title>Effector identification in a new, highly contiguous assembly of the strawberry crown rot pathogen Phytophthora cactorum.</title>
        <authorList>
            <person name="Armitage A.D."/>
            <person name="Nellist C.F."/>
            <person name="Bates H."/>
            <person name="Vickerstaff R.J."/>
            <person name="Harrison R.J."/>
        </authorList>
    </citation>
    <scope>NUCLEOTIDE SEQUENCE</scope>
    <source>
        <strain evidence="2">15-7</strain>
        <strain evidence="3">4032</strain>
        <strain evidence="4">4040</strain>
        <strain evidence="5">P421</strain>
    </source>
</reference>
<evidence type="ECO:0000313" key="2">
    <source>
        <dbReference type="EMBL" id="KAG2861661.1"/>
    </source>
</evidence>
<name>A0A8T1D387_9STRA</name>
<feature type="region of interest" description="Disordered" evidence="1">
    <location>
        <begin position="125"/>
        <end position="146"/>
    </location>
</feature>
<evidence type="ECO:0000313" key="4">
    <source>
        <dbReference type="EMBL" id="KAG2948063.1"/>
    </source>
</evidence>
<evidence type="ECO:0000313" key="5">
    <source>
        <dbReference type="EMBL" id="KAG3208066.1"/>
    </source>
</evidence>
<dbReference type="EMBL" id="RCMV01001564">
    <property type="protein sequence ID" value="KAG3208066.1"/>
    <property type="molecule type" value="Genomic_DNA"/>
</dbReference>
<dbReference type="Proteomes" id="UP000760860">
    <property type="component" value="Unassembled WGS sequence"/>
</dbReference>
<accession>A0A8T1D387</accession>
<sequence length="146" mass="15973">MKGLHVSTWPDHPCDCESLKAVHVSYPVARWRLDRNDAQCEWIWVWGDASERAIPSGPGAYDKDTVSLGDGKWRTCVGSSPVGCDDVDDEWWIRFSTRCSKPGLPETLPYGSSDFVPPAGYPTGLEGQAGLPQSGPGPHVGYAWEP</sequence>
<dbReference type="EMBL" id="RCMI01000125">
    <property type="protein sequence ID" value="KAG2932251.1"/>
    <property type="molecule type" value="Genomic_DNA"/>
</dbReference>
<dbReference type="Proteomes" id="UP000735874">
    <property type="component" value="Unassembled WGS sequence"/>
</dbReference>
<organism evidence="3 6">
    <name type="scientific">Phytophthora cactorum</name>
    <dbReference type="NCBI Taxonomy" id="29920"/>
    <lineage>
        <taxon>Eukaryota</taxon>
        <taxon>Sar</taxon>
        <taxon>Stramenopiles</taxon>
        <taxon>Oomycota</taxon>
        <taxon>Peronosporomycetes</taxon>
        <taxon>Peronosporales</taxon>
        <taxon>Peronosporaceae</taxon>
        <taxon>Phytophthora</taxon>
    </lineage>
</organism>
<evidence type="ECO:0000313" key="3">
    <source>
        <dbReference type="EMBL" id="KAG2932251.1"/>
    </source>
</evidence>
<dbReference type="EMBL" id="RCMK01000119">
    <property type="protein sequence ID" value="KAG2948063.1"/>
    <property type="molecule type" value="Genomic_DNA"/>
</dbReference>
<gene>
    <name evidence="2" type="ORF">PC113_g6974</name>
    <name evidence="3" type="ORF">PC115_g5879</name>
    <name evidence="4" type="ORF">PC117_g6324</name>
    <name evidence="5" type="ORF">PC129_g20906</name>
</gene>
<comment type="caution">
    <text evidence="3">The sequence shown here is derived from an EMBL/GenBank/DDBJ whole genome shotgun (WGS) entry which is preliminary data.</text>
</comment>
<dbReference type="Proteomes" id="UP000774804">
    <property type="component" value="Unassembled WGS sequence"/>
</dbReference>
<protein>
    <submittedName>
        <fullName evidence="3">Uncharacterized protein</fullName>
    </submittedName>
</protein>
<proteinExistence type="predicted"/>